<dbReference type="GO" id="GO:0008483">
    <property type="term" value="F:transaminase activity"/>
    <property type="evidence" value="ECO:0007669"/>
    <property type="project" value="UniProtKB-KW"/>
</dbReference>
<keyword evidence="5" id="KW-1185">Reference proteome</keyword>
<keyword evidence="4" id="KW-0808">Transferase</keyword>
<gene>
    <name evidence="4" type="ORF">QEZ52_17835</name>
</gene>
<name>A0ABZ2XSX7_9RHOB</name>
<dbReference type="InterPro" id="IPR015421">
    <property type="entry name" value="PyrdxlP-dep_Trfase_major"/>
</dbReference>
<dbReference type="Gene3D" id="3.40.640.10">
    <property type="entry name" value="Type I PLP-dependent aspartate aminotransferase-like (Major domain)"/>
    <property type="match status" value="1"/>
</dbReference>
<keyword evidence="2 3" id="KW-0663">Pyridoxal phosphate</keyword>
<comment type="cofactor">
    <cofactor evidence="1 3">
        <name>pyridoxal 5'-phosphate</name>
        <dbReference type="ChEBI" id="CHEBI:597326"/>
    </cofactor>
</comment>
<keyword evidence="4" id="KW-0032">Aminotransferase</keyword>
<dbReference type="Pfam" id="PF01053">
    <property type="entry name" value="Cys_Met_Meta_PP"/>
    <property type="match status" value="1"/>
</dbReference>
<dbReference type="PANTHER" id="PTHR11808:SF85">
    <property type="entry name" value="CYSTATHIONINE GAMMA-LYASE-RELATED"/>
    <property type="match status" value="1"/>
</dbReference>
<organism evidence="4 5">
    <name type="scientific">Aliisedimentitalea scapharcae</name>
    <dbReference type="NCBI Taxonomy" id="1524259"/>
    <lineage>
        <taxon>Bacteria</taxon>
        <taxon>Pseudomonadati</taxon>
        <taxon>Pseudomonadota</taxon>
        <taxon>Alphaproteobacteria</taxon>
        <taxon>Rhodobacterales</taxon>
        <taxon>Roseobacteraceae</taxon>
        <taxon>Aliisedimentitalea</taxon>
    </lineage>
</organism>
<comment type="similarity">
    <text evidence="3">Belongs to the trans-sulfuration enzymes family.</text>
</comment>
<dbReference type="PROSITE" id="PS00868">
    <property type="entry name" value="CYS_MET_METAB_PP"/>
    <property type="match status" value="1"/>
</dbReference>
<reference evidence="4 5" key="1">
    <citation type="submission" date="2023-04" db="EMBL/GenBank/DDBJ databases">
        <title>Complete genome sequence of Alisedimentitalea scapharcae.</title>
        <authorList>
            <person name="Rong J.-C."/>
            <person name="Yi M.-L."/>
            <person name="Zhao Q."/>
        </authorList>
    </citation>
    <scope>NUCLEOTIDE SEQUENCE [LARGE SCALE GENOMIC DNA]</scope>
    <source>
        <strain evidence="4 5">KCTC 42119</strain>
    </source>
</reference>
<dbReference type="InterPro" id="IPR054542">
    <property type="entry name" value="Cys_met_metab_PP"/>
</dbReference>
<dbReference type="InterPro" id="IPR015424">
    <property type="entry name" value="PyrdxlP-dep_Trfase"/>
</dbReference>
<evidence type="ECO:0000256" key="1">
    <source>
        <dbReference type="ARBA" id="ARBA00001933"/>
    </source>
</evidence>
<dbReference type="InterPro" id="IPR000277">
    <property type="entry name" value="Cys/Met-Metab_PyrdxlP-dep_enz"/>
</dbReference>
<evidence type="ECO:0000256" key="2">
    <source>
        <dbReference type="ARBA" id="ARBA00022898"/>
    </source>
</evidence>
<dbReference type="CDD" id="cd00614">
    <property type="entry name" value="CGS_like"/>
    <property type="match status" value="1"/>
</dbReference>
<accession>A0ABZ2XSX7</accession>
<dbReference type="Gene3D" id="3.90.1150.10">
    <property type="entry name" value="Aspartate Aminotransferase, domain 1"/>
    <property type="match status" value="1"/>
</dbReference>
<evidence type="ECO:0000313" key="5">
    <source>
        <dbReference type="Proteomes" id="UP001623232"/>
    </source>
</evidence>
<evidence type="ECO:0000313" key="4">
    <source>
        <dbReference type="EMBL" id="WZK88442.1"/>
    </source>
</evidence>
<proteinExistence type="inferred from homology"/>
<dbReference type="EMBL" id="CP123584">
    <property type="protein sequence ID" value="WZK88442.1"/>
    <property type="molecule type" value="Genomic_DNA"/>
</dbReference>
<evidence type="ECO:0000256" key="3">
    <source>
        <dbReference type="RuleBase" id="RU362118"/>
    </source>
</evidence>
<protein>
    <submittedName>
        <fullName evidence="4">Aminotransferase class I/II-fold pyridoxal phosphate-dependent enzyme</fullName>
    </submittedName>
</protein>
<dbReference type="Proteomes" id="UP001623232">
    <property type="component" value="Chromosome"/>
</dbReference>
<dbReference type="PIRSF" id="PIRSF001434">
    <property type="entry name" value="CGS"/>
    <property type="match status" value="1"/>
</dbReference>
<dbReference type="RefSeq" id="WP_406645828.1">
    <property type="nucleotide sequence ID" value="NZ_CP123584.1"/>
</dbReference>
<dbReference type="SUPFAM" id="SSF53383">
    <property type="entry name" value="PLP-dependent transferases"/>
    <property type="match status" value="1"/>
</dbReference>
<sequence>MAKGNVFQGIQTTAIHAGEGPDPTTGASAPPLHMSSTFVTENVAGFSAHDLAEDSAFLYARWSNPNVASLEAKIAALQGTQACLCTASGMAAATAIFLTFLSAGDHLIVSDVSYAGVAELARDTLPRLGIEVSTVNLSDLAAVTAAVRPNTRLIHSESPVNPILRLTDLAAVSRIAHSAGALHSCDATFASPLGMNSQALGIDLVMHSITKYIGGHGDAVGGAVAGSAELIAKMRLESAIHHGGILSPFNAWLIARGMATLPLRMKAHASGAQAVAEFLETHPKVTQVMYPGLSSHPQAELAQAQMSNTSGMISFQVGSAAVGRATAQRMIDDLQVIHYAVSLGHHRSLVFWMETAGLMETSFRLDPTQEESYRSFAGDGIFRLSIGLEDAEDLIADLDRVL</sequence>
<dbReference type="PANTHER" id="PTHR11808">
    <property type="entry name" value="TRANS-SULFURATION ENZYME FAMILY MEMBER"/>
    <property type="match status" value="1"/>
</dbReference>
<dbReference type="InterPro" id="IPR015422">
    <property type="entry name" value="PyrdxlP-dep_Trfase_small"/>
</dbReference>